<evidence type="ECO:0000256" key="11">
    <source>
        <dbReference type="PROSITE-ProRule" id="PRU00176"/>
    </source>
</evidence>
<keyword evidence="11 12" id="KW-0694">RNA-binding</keyword>
<dbReference type="InterPro" id="IPR000504">
    <property type="entry name" value="RRM_dom"/>
</dbReference>
<dbReference type="OrthoDB" id="10267654at2759"/>
<dbReference type="EMBL" id="BLAL01000183">
    <property type="protein sequence ID" value="GES89180.1"/>
    <property type="molecule type" value="Genomic_DNA"/>
</dbReference>
<comment type="function">
    <text evidence="10 12">Plays a role in maintaining the mitochondrial genome and in controlling the mtDNA escape. Involved in the regulation of mtDNA nucleotide structure and number. May have a dispensable role in early maturation of pre-rRNA.</text>
</comment>
<dbReference type="InterPro" id="IPR018850">
    <property type="entry name" value="Mt_escape_2_C"/>
</dbReference>
<gene>
    <name evidence="15" type="ORF">RCL2_001608300</name>
</gene>
<evidence type="ECO:0000259" key="14">
    <source>
        <dbReference type="PROSITE" id="PS50102"/>
    </source>
</evidence>
<dbReference type="Proteomes" id="UP000615446">
    <property type="component" value="Unassembled WGS sequence"/>
</dbReference>
<dbReference type="GO" id="GO:0005743">
    <property type="term" value="C:mitochondrial inner membrane"/>
    <property type="evidence" value="ECO:0007669"/>
    <property type="project" value="UniProtKB-SubCell"/>
</dbReference>
<dbReference type="PANTHER" id="PTHR32198">
    <property type="entry name" value="MITOCHONDRIAL ESCAPE PROTEIN 2"/>
    <property type="match status" value="1"/>
</dbReference>
<comment type="caution">
    <text evidence="15">The sequence shown here is derived from an EMBL/GenBank/DDBJ whole genome shotgun (WGS) entry which is preliminary data.</text>
</comment>
<evidence type="ECO:0000256" key="5">
    <source>
        <dbReference type="ARBA" id="ARBA00022792"/>
    </source>
</evidence>
<dbReference type="Pfam" id="PF10443">
    <property type="entry name" value="RNA12"/>
    <property type="match status" value="1"/>
</dbReference>
<keyword evidence="7" id="KW-1133">Transmembrane helix</keyword>
<feature type="coiled-coil region" evidence="13">
    <location>
        <begin position="747"/>
        <end position="774"/>
    </location>
</feature>
<name>A0A8H3QQF7_9GLOM</name>
<dbReference type="Pfam" id="PF00076">
    <property type="entry name" value="RRM_1"/>
    <property type="match status" value="1"/>
</dbReference>
<evidence type="ECO:0000256" key="3">
    <source>
        <dbReference type="ARBA" id="ARBA00020222"/>
    </source>
</evidence>
<keyword evidence="4" id="KW-0812">Transmembrane</keyword>
<dbReference type="InterPro" id="IPR027417">
    <property type="entry name" value="P-loop_NTPase"/>
</dbReference>
<accession>A0A8H3QQF7</accession>
<evidence type="ECO:0000313" key="15">
    <source>
        <dbReference type="EMBL" id="GES89180.1"/>
    </source>
</evidence>
<sequence>MFRVLQFQTSSSKIIFSRNNTCICKPYLQYLHFPHTFIFSSLKKQRVFTRHKVSASETATETVSVENGRFYYDNVYPLKIGSFDIRHFLVRSNKARLEEKLRAGKWIPAESEMPYNFKVKGVEPRKREGGMFVNFVFRVDPTQKKKALEEISQKVQTFLKDKSIVPWFNVRPTESYLVKGEPFIEDLSNRYPASRLRVEFQGPDISIETLYEYFRPYGLIRDISLLSASSKDLPRYAMIQYSKMRSATSAKNCIHGITVNGTRLNIVYDMPLKTNMVYNWMASHPRITVPLIAATVAGITYTIFDPIRVFFITSKTTQRFNLQENRLYKWLRKETIDLLMAFREKSDDEDESFDDLSTWKEREQEESKLRNWLKEPPETFIVLLGPNGSGKSSLINKIIQEKRNKVFIKCDVILNSRDENELVYKLARQVGYFPVFTLLVSLSNLVDGLASATIGQKTVGFSSTTDTEIKKILDALTIALHDIAPESLMKKSWHAHKKSHEYLESPMVESYDPAEIPIVVIDAYMTKDKESHELWDHLAKLAALLVENRVAHVVFVSSNIGIIKHLSRALPNKTFNYAILSDAPNERAISLVKRHVHSKNLEGLETAIGTLGGRLTDLRLFINKIRSGQNPNDALQDLVAKAIIDVRKLAFGDDSEDAKTISWSGVQFWNIMKRLSNEESLSYDAVKFSPIFNGDDTPIRAMEQAELISISQLANGRPYTIKPGKPLYQAAFAEIISDDLFAATMDLQTAEYLLSLENNKIKKYEDELEKLGSLFVKTDGKWLFGSGHVPEPIEHRVKFLLSLLKKRHIRAEEHQKRIEELKKVVAKGG</sequence>
<evidence type="ECO:0000256" key="7">
    <source>
        <dbReference type="ARBA" id="ARBA00022989"/>
    </source>
</evidence>
<comment type="subcellular location">
    <subcellularLocation>
        <location evidence="1 12">Mitochondrion inner membrane</location>
        <topology evidence="1 12">Single-pass membrane protein</topology>
    </subcellularLocation>
</comment>
<dbReference type="Gene3D" id="3.40.50.300">
    <property type="entry name" value="P-loop containing nucleotide triphosphate hydrolases"/>
    <property type="match status" value="1"/>
</dbReference>
<evidence type="ECO:0000256" key="1">
    <source>
        <dbReference type="ARBA" id="ARBA00004434"/>
    </source>
</evidence>
<dbReference type="PROSITE" id="PS50102">
    <property type="entry name" value="RRM"/>
    <property type="match status" value="1"/>
</dbReference>
<dbReference type="SUPFAM" id="SSF54928">
    <property type="entry name" value="RNA-binding domain, RBD"/>
    <property type="match status" value="1"/>
</dbReference>
<keyword evidence="13" id="KW-0175">Coiled coil</keyword>
<dbReference type="SUPFAM" id="SSF52540">
    <property type="entry name" value="P-loop containing nucleoside triphosphate hydrolases"/>
    <property type="match status" value="1"/>
</dbReference>
<feature type="domain" description="RRM" evidence="14">
    <location>
        <begin position="180"/>
        <end position="271"/>
    </location>
</feature>
<keyword evidence="8 12" id="KW-0496">Mitochondrion</keyword>
<proteinExistence type="inferred from homology"/>
<evidence type="ECO:0000256" key="12">
    <source>
        <dbReference type="RuleBase" id="RU367108"/>
    </source>
</evidence>
<evidence type="ECO:0000313" key="16">
    <source>
        <dbReference type="Proteomes" id="UP000615446"/>
    </source>
</evidence>
<keyword evidence="12" id="KW-0507">mRNA processing</keyword>
<dbReference type="SMART" id="SM00360">
    <property type="entry name" value="RRM"/>
    <property type="match status" value="1"/>
</dbReference>
<evidence type="ECO:0000256" key="6">
    <source>
        <dbReference type="ARBA" id="ARBA00022946"/>
    </source>
</evidence>
<keyword evidence="5 12" id="KW-0999">Mitochondrion inner membrane</keyword>
<keyword evidence="9" id="KW-0472">Membrane</keyword>
<protein>
    <recommendedName>
        <fullName evidence="3 12">Mitochondrial escape protein 2</fullName>
    </recommendedName>
</protein>
<evidence type="ECO:0000256" key="2">
    <source>
        <dbReference type="ARBA" id="ARBA00010320"/>
    </source>
</evidence>
<keyword evidence="6" id="KW-0809">Transit peptide</keyword>
<evidence type="ECO:0000256" key="9">
    <source>
        <dbReference type="ARBA" id="ARBA00023136"/>
    </source>
</evidence>
<organism evidence="15 16">
    <name type="scientific">Rhizophagus clarus</name>
    <dbReference type="NCBI Taxonomy" id="94130"/>
    <lineage>
        <taxon>Eukaryota</taxon>
        <taxon>Fungi</taxon>
        <taxon>Fungi incertae sedis</taxon>
        <taxon>Mucoromycota</taxon>
        <taxon>Glomeromycotina</taxon>
        <taxon>Glomeromycetes</taxon>
        <taxon>Glomerales</taxon>
        <taxon>Glomeraceae</taxon>
        <taxon>Rhizophagus</taxon>
    </lineage>
</organism>
<comment type="similarity">
    <text evidence="2 12">Belongs to the YME2 family.</text>
</comment>
<evidence type="ECO:0000256" key="8">
    <source>
        <dbReference type="ARBA" id="ARBA00023128"/>
    </source>
</evidence>
<dbReference type="InterPro" id="IPR039627">
    <property type="entry name" value="Yme2_C"/>
</dbReference>
<dbReference type="GO" id="GO:0006397">
    <property type="term" value="P:mRNA processing"/>
    <property type="evidence" value="ECO:0007669"/>
    <property type="project" value="UniProtKB-UniRule"/>
</dbReference>
<evidence type="ECO:0000256" key="4">
    <source>
        <dbReference type="ARBA" id="ARBA00022692"/>
    </source>
</evidence>
<evidence type="ECO:0000256" key="13">
    <source>
        <dbReference type="SAM" id="Coils"/>
    </source>
</evidence>
<reference evidence="15" key="1">
    <citation type="submission" date="2019-10" db="EMBL/GenBank/DDBJ databases">
        <title>Conservation and host-specific expression of non-tandemly repeated heterogenous ribosome RNA gene in arbuscular mycorrhizal fungi.</title>
        <authorList>
            <person name="Maeda T."/>
            <person name="Kobayashi Y."/>
            <person name="Nakagawa T."/>
            <person name="Ezawa T."/>
            <person name="Yamaguchi K."/>
            <person name="Bino T."/>
            <person name="Nishimoto Y."/>
            <person name="Shigenobu S."/>
            <person name="Kawaguchi M."/>
        </authorList>
    </citation>
    <scope>NUCLEOTIDE SEQUENCE</scope>
    <source>
        <strain evidence="15">HR1</strain>
    </source>
</reference>
<dbReference type="AlphaFoldDB" id="A0A8H3QQF7"/>
<dbReference type="InterPro" id="IPR035979">
    <property type="entry name" value="RBD_domain_sf"/>
</dbReference>
<evidence type="ECO:0000256" key="10">
    <source>
        <dbReference type="ARBA" id="ARBA00025276"/>
    </source>
</evidence>
<dbReference type="Gene3D" id="3.30.70.330">
    <property type="match status" value="1"/>
</dbReference>
<dbReference type="GO" id="GO:0003723">
    <property type="term" value="F:RNA binding"/>
    <property type="evidence" value="ECO:0007669"/>
    <property type="project" value="UniProtKB-UniRule"/>
</dbReference>
<dbReference type="PANTHER" id="PTHR32198:SF2">
    <property type="entry name" value="MITOCHONDRIAL ESCAPE PROTEIN 2"/>
    <property type="match status" value="1"/>
</dbReference>
<dbReference type="InterPro" id="IPR012677">
    <property type="entry name" value="Nucleotide-bd_a/b_plait_sf"/>
</dbReference>